<proteinExistence type="predicted"/>
<keyword evidence="4" id="KW-1185">Reference proteome</keyword>
<dbReference type="Proteomes" id="UP000019132">
    <property type="component" value="Unassembled WGS sequence"/>
</dbReference>
<protein>
    <submittedName>
        <fullName evidence="3">Uncharacterized protein</fullName>
    </submittedName>
</protein>
<feature type="compositionally biased region" description="Basic residues" evidence="2">
    <location>
        <begin position="772"/>
        <end position="781"/>
    </location>
</feature>
<evidence type="ECO:0000313" key="4">
    <source>
        <dbReference type="Proteomes" id="UP000019132"/>
    </source>
</evidence>
<dbReference type="eggNOG" id="ENOG502RX17">
    <property type="taxonomic scope" value="Eukaryota"/>
</dbReference>
<evidence type="ECO:0000256" key="1">
    <source>
        <dbReference type="SAM" id="Coils"/>
    </source>
</evidence>
<accession>K3W9I6</accession>
<reference evidence="4" key="1">
    <citation type="journal article" date="2010" name="Genome Biol.">
        <title>Genome sequence of the necrotrophic plant pathogen Pythium ultimum reveals original pathogenicity mechanisms and effector repertoire.</title>
        <authorList>
            <person name="Levesque C.A."/>
            <person name="Brouwer H."/>
            <person name="Cano L."/>
            <person name="Hamilton J.P."/>
            <person name="Holt C."/>
            <person name="Huitema E."/>
            <person name="Raffaele S."/>
            <person name="Robideau G.P."/>
            <person name="Thines M."/>
            <person name="Win J."/>
            <person name="Zerillo M.M."/>
            <person name="Beakes G.W."/>
            <person name="Boore J.L."/>
            <person name="Busam D."/>
            <person name="Dumas B."/>
            <person name="Ferriera S."/>
            <person name="Fuerstenberg S.I."/>
            <person name="Gachon C.M."/>
            <person name="Gaulin E."/>
            <person name="Govers F."/>
            <person name="Grenville-Briggs L."/>
            <person name="Horner N."/>
            <person name="Hostetler J."/>
            <person name="Jiang R.H."/>
            <person name="Johnson J."/>
            <person name="Krajaejun T."/>
            <person name="Lin H."/>
            <person name="Meijer H.J."/>
            <person name="Moore B."/>
            <person name="Morris P."/>
            <person name="Phuntmart V."/>
            <person name="Puiu D."/>
            <person name="Shetty J."/>
            <person name="Stajich J.E."/>
            <person name="Tripathy S."/>
            <person name="Wawra S."/>
            <person name="van West P."/>
            <person name="Whitty B.R."/>
            <person name="Coutinho P.M."/>
            <person name="Henrissat B."/>
            <person name="Martin F."/>
            <person name="Thomas P.D."/>
            <person name="Tyler B.M."/>
            <person name="De Vries R.P."/>
            <person name="Kamoun S."/>
            <person name="Yandell M."/>
            <person name="Tisserat N."/>
            <person name="Buell C.R."/>
        </authorList>
    </citation>
    <scope>NUCLEOTIDE SEQUENCE</scope>
    <source>
        <strain evidence="4">DAOM:BR144</strain>
    </source>
</reference>
<dbReference type="InParanoid" id="K3W9I6"/>
<name>K3W9I6_GLOUD</name>
<dbReference type="AlphaFoldDB" id="K3W9I6"/>
<reference evidence="4" key="2">
    <citation type="submission" date="2010-04" db="EMBL/GenBank/DDBJ databases">
        <authorList>
            <person name="Buell R."/>
            <person name="Hamilton J."/>
            <person name="Hostetler J."/>
        </authorList>
    </citation>
    <scope>NUCLEOTIDE SEQUENCE [LARGE SCALE GENOMIC DNA]</scope>
    <source>
        <strain evidence="4">DAOM:BR144</strain>
    </source>
</reference>
<dbReference type="EMBL" id="GL376626">
    <property type="status" value="NOT_ANNOTATED_CDS"/>
    <property type="molecule type" value="Genomic_DNA"/>
</dbReference>
<dbReference type="EnsemblProtists" id="PYU1_T001627">
    <property type="protein sequence ID" value="PYU1_T001627"/>
    <property type="gene ID" value="PYU1_G001627"/>
</dbReference>
<sequence>MADEEQFLDEIAPFLDAVVHESLPEPWCIAAEQSEPSATVVGCAPFADLANGMVSDTLSTTSLADPKVCVTPEDITNYDMLFEEIDPAYMLLDRIHEENGLSFWVFDASAPSTSYAQIKTRRSSLGDEAQFIELINSDVVSHDFELTYQLSWYAWELMYFAKNCVAYDDKPASVIAYKWRAEMPLDGELVMFEYLNATKWYREDNRICCVWRSISTVESHFPGMFVDETGWQVLKPVVLFEHEHNGIPACNGTAMLTSTHMECKRFGDTTSVSFDEVQARQLVNIAASAFQEDLRKVHAMIVNMFVHDPRVAAPEMADDAHFLAEIAPFLEAAQESVDELWDLTTGNFPREDELLLLAVDAVSVPATRAKRSRNSTRDNMKRELQALRAQSAELHQQLAALRHARDERRKSSPLPSPQQTLLLVSTWERIAKRRLLERTRAEKENQRLKAQVDNNSTIAANLQRSVQQFMASFAAGDPNATSTFRAHASMDSRGTRLTDTDVMPYDMDLAFSLSWHCWEQRGVAKNGVLHDHVLPRVSAYKGRIDVPFNGETIGLDYLNVTKWYREEGRNNCVWRGRTKVDSHFPGVYMDEYGWQIIKPLPSSGEGDKMTATGSVILACSQFECKRVGGAPVSLKEDEASQLAKLAVSMYENDVLEVNNMMMNMMNIVTEVALVSPLHPHNVKGATMATTRHFDNCGREHDDNGFAVDVAQLLDETDELLCSLGPFSFATFDSSDLFEAGPLGANSKESGDAPQKPDSVNEMMSIVAVNPTQKKRGRRSKPGAKPNHSRERMQRELVTLRSQVVWLEKDLLRLRGAKNPIRHLTTPKVWEEMAKSQATKREKAEADNKRLKVMVATHKTLMTEMENRILNWQHATTSLIHSPSLAMIQSKNVHLDPGDEVLLEIFISELDATYARLMSNVAWYCMGQPNRSSDVVHYKSIAGDEDVIAFKQRVKRVYNGVDVYCHVWYTIKRVTLSEQSIIVWRGMYKGEECFEGSTKSLE</sequence>
<dbReference type="VEuPathDB" id="FungiDB:PYU1_G001627"/>
<feature type="region of interest" description="Disordered" evidence="2">
    <location>
        <begin position="766"/>
        <end position="792"/>
    </location>
</feature>
<feature type="coiled-coil region" evidence="1">
    <location>
        <begin position="370"/>
        <end position="404"/>
    </location>
</feature>
<evidence type="ECO:0000256" key="2">
    <source>
        <dbReference type="SAM" id="MobiDB-lite"/>
    </source>
</evidence>
<keyword evidence="1" id="KW-0175">Coiled coil</keyword>
<organism evidence="3 4">
    <name type="scientific">Globisporangium ultimum (strain ATCC 200006 / CBS 805.95 / DAOM BR144)</name>
    <name type="common">Pythium ultimum</name>
    <dbReference type="NCBI Taxonomy" id="431595"/>
    <lineage>
        <taxon>Eukaryota</taxon>
        <taxon>Sar</taxon>
        <taxon>Stramenopiles</taxon>
        <taxon>Oomycota</taxon>
        <taxon>Peronosporomycetes</taxon>
        <taxon>Pythiales</taxon>
        <taxon>Pythiaceae</taxon>
        <taxon>Globisporangium</taxon>
    </lineage>
</organism>
<reference evidence="3" key="3">
    <citation type="submission" date="2015-02" db="UniProtKB">
        <authorList>
            <consortium name="EnsemblProtists"/>
        </authorList>
    </citation>
    <scope>IDENTIFICATION</scope>
    <source>
        <strain evidence="3">DAOM BR144</strain>
    </source>
</reference>
<dbReference type="HOGENOM" id="CLU_299673_0_0_1"/>
<evidence type="ECO:0000313" key="3">
    <source>
        <dbReference type="EnsemblProtists" id="PYU1_T001627"/>
    </source>
</evidence>